<name>A0A015JK29_RHIIW</name>
<reference evidence="2 3" key="1">
    <citation type="submission" date="2014-02" db="EMBL/GenBank/DDBJ databases">
        <title>Single nucleus genome sequencing reveals high similarity among nuclei of an endomycorrhizal fungus.</title>
        <authorList>
            <person name="Lin K."/>
            <person name="Geurts R."/>
            <person name="Zhang Z."/>
            <person name="Limpens E."/>
            <person name="Saunders D.G."/>
            <person name="Mu D."/>
            <person name="Pang E."/>
            <person name="Cao H."/>
            <person name="Cha H."/>
            <person name="Lin T."/>
            <person name="Zhou Q."/>
            <person name="Shang Y."/>
            <person name="Li Y."/>
            <person name="Ivanov S."/>
            <person name="Sharma T."/>
            <person name="Velzen R.V."/>
            <person name="Ruijter N.D."/>
            <person name="Aanen D.K."/>
            <person name="Win J."/>
            <person name="Kamoun S."/>
            <person name="Bisseling T."/>
            <person name="Huang S."/>
        </authorList>
    </citation>
    <scope>NUCLEOTIDE SEQUENCE [LARGE SCALE GENOMIC DNA]</scope>
    <source>
        <strain evidence="3">DAOM197198w</strain>
    </source>
</reference>
<gene>
    <name evidence="2" type="ORF">RirG_113640</name>
</gene>
<organism evidence="2 3">
    <name type="scientific">Rhizophagus irregularis (strain DAOM 197198w)</name>
    <name type="common">Glomus intraradices</name>
    <dbReference type="NCBI Taxonomy" id="1432141"/>
    <lineage>
        <taxon>Eukaryota</taxon>
        <taxon>Fungi</taxon>
        <taxon>Fungi incertae sedis</taxon>
        <taxon>Mucoromycota</taxon>
        <taxon>Glomeromycotina</taxon>
        <taxon>Glomeromycetes</taxon>
        <taxon>Glomerales</taxon>
        <taxon>Glomeraceae</taxon>
        <taxon>Rhizophagus</taxon>
    </lineage>
</organism>
<dbReference type="InterPro" id="IPR018289">
    <property type="entry name" value="MULE_transposase_dom"/>
</dbReference>
<dbReference type="Pfam" id="PF10551">
    <property type="entry name" value="MULE"/>
    <property type="match status" value="1"/>
</dbReference>
<sequence>MSNQENRTCKGCHVRQSYENFLNDKGVALKKCLHCRDKLKIARLSAEQSDAIINYSDITETIYYHLISLNDTNELYEGENVELNLDLDIELSSFLDFISEKDDLNKENLEIEVSNHVITLISEGDGIHGFIGIKIKKKDSLHILYYCNCQIELGKRQVKHPILDKQRDTSTYLERYHCEGTINIEILSKLDLIKFNRPIIGGLFQSRKAYCHDTNPLLSAKCLLEEFNQEIIVNNLNTSAPALGFLTELFYKLIYYNFEAIEIDATYGTNNLAWELYAIMGVIDGTGFPLSYLIISVGKSRNITGILTQWMQALKEQNLRNFPFILTDKDFSEINAAQTVWPQARLQLCVWHLRRAIKQRLSSNKIGTYYSYNPKVAHEECSSIDPSWGIVNNSNLVFCPLKLRKTVISIVENHSNRHMLLPKHDGTFITNADEIWKECVKEMIEFCKENELLQLWVYLWREWYSKEK</sequence>
<dbReference type="Proteomes" id="UP000022910">
    <property type="component" value="Unassembled WGS sequence"/>
</dbReference>
<evidence type="ECO:0000313" key="3">
    <source>
        <dbReference type="Proteomes" id="UP000022910"/>
    </source>
</evidence>
<dbReference type="STRING" id="1432141.A0A015JK29"/>
<protein>
    <recommendedName>
        <fullName evidence="1">MULE transposase domain-containing protein</fullName>
    </recommendedName>
</protein>
<evidence type="ECO:0000259" key="1">
    <source>
        <dbReference type="Pfam" id="PF10551"/>
    </source>
</evidence>
<dbReference type="EMBL" id="JEMT01017696">
    <property type="protein sequence ID" value="EXX67520.1"/>
    <property type="molecule type" value="Genomic_DNA"/>
</dbReference>
<dbReference type="HOGENOM" id="CLU_584147_0_0_1"/>
<comment type="caution">
    <text evidence="2">The sequence shown here is derived from an EMBL/GenBank/DDBJ whole genome shotgun (WGS) entry which is preliminary data.</text>
</comment>
<feature type="domain" description="MULE transposase" evidence="1">
    <location>
        <begin position="261"/>
        <end position="353"/>
    </location>
</feature>
<accession>A0A015JK29</accession>
<keyword evidence="3" id="KW-1185">Reference proteome</keyword>
<evidence type="ECO:0000313" key="2">
    <source>
        <dbReference type="EMBL" id="EXX67520.1"/>
    </source>
</evidence>
<dbReference type="AlphaFoldDB" id="A0A015JK29"/>
<proteinExistence type="predicted"/>